<reference evidence="1" key="1">
    <citation type="submission" date="2021-03" db="EMBL/GenBank/DDBJ databases">
        <title>Evolutionary priming and transition to the ectomycorrhizal habit in an iconic lineage of mushroom-forming fungi: is preadaptation a requirement?</title>
        <authorList>
            <consortium name="DOE Joint Genome Institute"/>
            <person name="Looney B.P."/>
            <person name="Miyauchi S."/>
            <person name="Morin E."/>
            <person name="Drula E."/>
            <person name="Courty P.E."/>
            <person name="Chicoki N."/>
            <person name="Fauchery L."/>
            <person name="Kohler A."/>
            <person name="Kuo A."/>
            <person name="LaButti K."/>
            <person name="Pangilinan J."/>
            <person name="Lipzen A."/>
            <person name="Riley R."/>
            <person name="Andreopoulos W."/>
            <person name="He G."/>
            <person name="Johnson J."/>
            <person name="Barry K.W."/>
            <person name="Grigoriev I.V."/>
            <person name="Nagy L."/>
            <person name="Hibbett D."/>
            <person name="Henrissat B."/>
            <person name="Matheny P.B."/>
            <person name="Labbe J."/>
            <person name="Martin A.F."/>
        </authorList>
    </citation>
    <scope>NUCLEOTIDE SEQUENCE</scope>
    <source>
        <strain evidence="1">BPL698</strain>
    </source>
</reference>
<keyword evidence="2" id="KW-1185">Reference proteome</keyword>
<gene>
    <name evidence="1" type="ORF">F5148DRAFT_1200784</name>
</gene>
<accession>A0ACC0U8C4</accession>
<name>A0ACC0U8C4_9AGAM</name>
<evidence type="ECO:0000313" key="2">
    <source>
        <dbReference type="Proteomes" id="UP001207468"/>
    </source>
</evidence>
<sequence>MLYLPRSFGLCYTVYATQVALRLARLLGDKLYPTTSIIRTEDHIPDITAISSTVIPLVLSLEHSPVSAFTEAFSGADSVVFSAGTGGKGGRDRTRTVDYEGALKVFDAIEAVPLAGTKPHLLHVS</sequence>
<dbReference type="EMBL" id="JAGFNK010000106">
    <property type="protein sequence ID" value="KAI9507950.1"/>
    <property type="molecule type" value="Genomic_DNA"/>
</dbReference>
<protein>
    <submittedName>
        <fullName evidence="1">Uncharacterized protein</fullName>
    </submittedName>
</protein>
<evidence type="ECO:0000313" key="1">
    <source>
        <dbReference type="EMBL" id="KAI9507950.1"/>
    </source>
</evidence>
<proteinExistence type="predicted"/>
<dbReference type="Proteomes" id="UP001207468">
    <property type="component" value="Unassembled WGS sequence"/>
</dbReference>
<organism evidence="1 2">
    <name type="scientific">Russula earlei</name>
    <dbReference type="NCBI Taxonomy" id="71964"/>
    <lineage>
        <taxon>Eukaryota</taxon>
        <taxon>Fungi</taxon>
        <taxon>Dikarya</taxon>
        <taxon>Basidiomycota</taxon>
        <taxon>Agaricomycotina</taxon>
        <taxon>Agaricomycetes</taxon>
        <taxon>Russulales</taxon>
        <taxon>Russulaceae</taxon>
        <taxon>Russula</taxon>
    </lineage>
</organism>
<comment type="caution">
    <text evidence="1">The sequence shown here is derived from an EMBL/GenBank/DDBJ whole genome shotgun (WGS) entry which is preliminary data.</text>
</comment>